<reference evidence="2 3" key="1">
    <citation type="submission" date="2018-03" db="EMBL/GenBank/DDBJ databases">
        <title>Genomic Encyclopedia of Archaeal and Bacterial Type Strains, Phase II (KMG-II): from individual species to whole genera.</title>
        <authorList>
            <person name="Goeker M."/>
        </authorList>
    </citation>
    <scope>NUCLEOTIDE SEQUENCE [LARGE SCALE GENOMIC DNA]</scope>
    <source>
        <strain evidence="2 3">DSM 45601</strain>
    </source>
</reference>
<evidence type="ECO:0000313" key="2">
    <source>
        <dbReference type="EMBL" id="PRY00637.1"/>
    </source>
</evidence>
<organism evidence="2 3">
    <name type="scientific">Allonocardiopsis opalescens</name>
    <dbReference type="NCBI Taxonomy" id="1144618"/>
    <lineage>
        <taxon>Bacteria</taxon>
        <taxon>Bacillati</taxon>
        <taxon>Actinomycetota</taxon>
        <taxon>Actinomycetes</taxon>
        <taxon>Streptosporangiales</taxon>
        <taxon>Allonocardiopsis</taxon>
    </lineage>
</organism>
<comment type="caution">
    <text evidence="2">The sequence shown here is derived from an EMBL/GenBank/DDBJ whole genome shotgun (WGS) entry which is preliminary data.</text>
</comment>
<accession>A0A2T0Q9X4</accession>
<dbReference type="Proteomes" id="UP000237846">
    <property type="component" value="Unassembled WGS sequence"/>
</dbReference>
<keyword evidence="1" id="KW-1133">Transmembrane helix</keyword>
<evidence type="ECO:0000313" key="3">
    <source>
        <dbReference type="Proteomes" id="UP000237846"/>
    </source>
</evidence>
<keyword evidence="3" id="KW-1185">Reference proteome</keyword>
<proteinExistence type="predicted"/>
<keyword evidence="1" id="KW-0812">Transmembrane</keyword>
<feature type="transmembrane region" description="Helical" evidence="1">
    <location>
        <begin position="28"/>
        <end position="49"/>
    </location>
</feature>
<keyword evidence="1" id="KW-0472">Membrane</keyword>
<dbReference type="EMBL" id="PVZC01000002">
    <property type="protein sequence ID" value="PRY00637.1"/>
    <property type="molecule type" value="Genomic_DNA"/>
</dbReference>
<dbReference type="RefSeq" id="WP_170140915.1">
    <property type="nucleotide sequence ID" value="NZ_PVZC01000002.1"/>
</dbReference>
<protein>
    <submittedName>
        <fullName evidence="2">Uncharacterized protein</fullName>
    </submittedName>
</protein>
<evidence type="ECO:0000256" key="1">
    <source>
        <dbReference type="SAM" id="Phobius"/>
    </source>
</evidence>
<sequence>MFEGFVVLALVAILFAWGLTRLRRRIPLPFTLAGAVVVFILATLMLYAVQTT</sequence>
<dbReference type="AlphaFoldDB" id="A0A2T0Q9X4"/>
<gene>
    <name evidence="2" type="ORF">CLV72_102268</name>
</gene>
<name>A0A2T0Q9X4_9ACTN</name>